<evidence type="ECO:0000313" key="3">
    <source>
        <dbReference type="Proteomes" id="UP000319731"/>
    </source>
</evidence>
<keyword evidence="1" id="KW-1133">Transmembrane helix</keyword>
<keyword evidence="3" id="KW-1185">Reference proteome</keyword>
<dbReference type="PANTHER" id="PTHR34391:SF1">
    <property type="entry name" value="UPF0658 GOLGI APPARATUS MEMBRANE PROTEIN C1952.10C-RELATED"/>
    <property type="match status" value="1"/>
</dbReference>
<feature type="transmembrane region" description="Helical" evidence="1">
    <location>
        <begin position="125"/>
        <end position="147"/>
    </location>
</feature>
<protein>
    <submittedName>
        <fullName evidence="2">Uncharacterized protein</fullName>
    </submittedName>
</protein>
<dbReference type="OrthoDB" id="2448307at2759"/>
<organism evidence="2 3">
    <name type="scientific">Synchytrium microbalum</name>
    <dbReference type="NCBI Taxonomy" id="1806994"/>
    <lineage>
        <taxon>Eukaryota</taxon>
        <taxon>Fungi</taxon>
        <taxon>Fungi incertae sedis</taxon>
        <taxon>Chytridiomycota</taxon>
        <taxon>Chytridiomycota incertae sedis</taxon>
        <taxon>Chytridiomycetes</taxon>
        <taxon>Synchytriales</taxon>
        <taxon>Synchytriaceae</taxon>
        <taxon>Synchytrium</taxon>
    </lineage>
</organism>
<feature type="transmembrane region" description="Helical" evidence="1">
    <location>
        <begin position="213"/>
        <end position="232"/>
    </location>
</feature>
<dbReference type="RefSeq" id="XP_031025193.1">
    <property type="nucleotide sequence ID" value="XM_031168832.1"/>
</dbReference>
<name>A0A507CAA2_9FUNG</name>
<reference evidence="2 3" key="1">
    <citation type="journal article" date="2019" name="Sci. Rep.">
        <title>Comparative genomics of chytrid fungi reveal insights into the obligate biotrophic and pathogenic lifestyle of Synchytrium endobioticum.</title>
        <authorList>
            <person name="van de Vossenberg B.T.L.H."/>
            <person name="Warris S."/>
            <person name="Nguyen H.D.T."/>
            <person name="van Gent-Pelzer M.P.E."/>
            <person name="Joly D.L."/>
            <person name="van de Geest H.C."/>
            <person name="Bonants P.J.M."/>
            <person name="Smith D.S."/>
            <person name="Levesque C.A."/>
            <person name="van der Lee T.A.J."/>
        </authorList>
    </citation>
    <scope>NUCLEOTIDE SEQUENCE [LARGE SCALE GENOMIC DNA]</scope>
    <source>
        <strain evidence="2 3">JEL517</strain>
    </source>
</reference>
<feature type="transmembrane region" description="Helical" evidence="1">
    <location>
        <begin position="280"/>
        <end position="305"/>
    </location>
</feature>
<proteinExistence type="predicted"/>
<gene>
    <name evidence="2" type="ORF">SmJEL517_g02904</name>
</gene>
<dbReference type="PANTHER" id="PTHR34391">
    <property type="entry name" value="UPF0658 GOLGI APPARATUS MEMBRANE PROTEIN C1952.10C-RELATED"/>
    <property type="match status" value="1"/>
</dbReference>
<sequence length="351" mass="39907">MGDDIYDTLLDPRQAHLALIGSFQGFILFEVYWFTIPSWNTGLGSGGVVIVYCSLLIIAQFFAAAFAWDAQIHKNALQVIFNVGVFNLGSFVYSLIQLKQLTDLRTGLTGNSGNVQYIDAALPVLYAQIAFTFVFFVAQSYIAYLVWQEYGWSIWMAHGASLRKRATLQRYHFFILFLKLNIFFLLGIVLQVFVAEYWQAKWKNSTTFSLRTVLIPTLVILFLGMILWYILGYYSTHTQSPVNYALMGSYLFLCAINFVAIGIMLVLFNTSTDFVITRDFLNFFAVVSCLFSIATIAWGALLVILDFEGDWLFSVLRGLDYSRTPTSFVRVDPEKRDGVSVELKRSRTVLD</sequence>
<keyword evidence="1" id="KW-0472">Membrane</keyword>
<dbReference type="Proteomes" id="UP000319731">
    <property type="component" value="Unassembled WGS sequence"/>
</dbReference>
<feature type="transmembrane region" description="Helical" evidence="1">
    <location>
        <begin position="244"/>
        <end position="268"/>
    </location>
</feature>
<feature type="transmembrane region" description="Helical" evidence="1">
    <location>
        <begin position="79"/>
        <end position="96"/>
    </location>
</feature>
<evidence type="ECO:0000256" key="1">
    <source>
        <dbReference type="SAM" id="Phobius"/>
    </source>
</evidence>
<accession>A0A507CAA2</accession>
<keyword evidence="1" id="KW-0812">Transmembrane</keyword>
<comment type="caution">
    <text evidence="2">The sequence shown here is derived from an EMBL/GenBank/DDBJ whole genome shotgun (WGS) entry which is preliminary data.</text>
</comment>
<dbReference type="GO" id="GO:0005794">
    <property type="term" value="C:Golgi apparatus"/>
    <property type="evidence" value="ECO:0007669"/>
    <property type="project" value="TreeGrafter"/>
</dbReference>
<dbReference type="InterPro" id="IPR040410">
    <property type="entry name" value="UPF0658_Golgi"/>
</dbReference>
<dbReference type="AlphaFoldDB" id="A0A507CAA2"/>
<feature type="transmembrane region" description="Helical" evidence="1">
    <location>
        <begin position="171"/>
        <end position="193"/>
    </location>
</feature>
<dbReference type="EMBL" id="QEAO01000013">
    <property type="protein sequence ID" value="TPX34473.1"/>
    <property type="molecule type" value="Genomic_DNA"/>
</dbReference>
<evidence type="ECO:0000313" key="2">
    <source>
        <dbReference type="EMBL" id="TPX34473.1"/>
    </source>
</evidence>
<feature type="transmembrane region" description="Helical" evidence="1">
    <location>
        <begin position="46"/>
        <end position="67"/>
    </location>
</feature>
<feature type="transmembrane region" description="Helical" evidence="1">
    <location>
        <begin position="15"/>
        <end position="34"/>
    </location>
</feature>
<dbReference type="GeneID" id="42004129"/>